<dbReference type="PROSITE" id="PS01229">
    <property type="entry name" value="COF_2"/>
    <property type="match status" value="1"/>
</dbReference>
<dbReference type="AlphaFoldDB" id="A0AAU8IBX8"/>
<dbReference type="NCBIfam" id="TIGR00099">
    <property type="entry name" value="Cof-subfamily"/>
    <property type="match status" value="1"/>
</dbReference>
<accession>A0AAU8IBX8</accession>
<dbReference type="SFLD" id="SFLDG01144">
    <property type="entry name" value="C2.B.4:_PGP_Like"/>
    <property type="match status" value="1"/>
</dbReference>
<name>A0AAU8IBX8_9BACL</name>
<gene>
    <name evidence="2" type="ORF">ABNN70_08175</name>
</gene>
<dbReference type="NCBIfam" id="TIGR01484">
    <property type="entry name" value="HAD-SF-IIB"/>
    <property type="match status" value="1"/>
</dbReference>
<dbReference type="InterPro" id="IPR006379">
    <property type="entry name" value="HAD-SF_hydro_IIB"/>
</dbReference>
<protein>
    <submittedName>
        <fullName evidence="2">Cof-type HAD-IIB family hydrolase</fullName>
        <ecNumber evidence="2">3.1.3.-</ecNumber>
    </submittedName>
</protein>
<proteinExistence type="predicted"/>
<dbReference type="CDD" id="cd07516">
    <property type="entry name" value="HAD_Pase"/>
    <property type="match status" value="1"/>
</dbReference>
<dbReference type="InterPro" id="IPR000150">
    <property type="entry name" value="Cof"/>
</dbReference>
<dbReference type="SFLD" id="SFLDS00003">
    <property type="entry name" value="Haloacid_Dehalogenase"/>
    <property type="match status" value="1"/>
</dbReference>
<dbReference type="PROSITE" id="PS01228">
    <property type="entry name" value="COF_1"/>
    <property type="match status" value="1"/>
</dbReference>
<dbReference type="Pfam" id="PF08282">
    <property type="entry name" value="Hydrolase_3"/>
    <property type="match status" value="1"/>
</dbReference>
<dbReference type="SUPFAM" id="SSF56784">
    <property type="entry name" value="HAD-like"/>
    <property type="match status" value="1"/>
</dbReference>
<sequence>MIKLIAMDMDGTLLNSHNEIGWENLKAMRYARSKGVSLTIASGRAPFDVMNLLKEADIEAHVIGGNGSTLHTLDGKLLGADFLDTKEALEIVGDLTAKKYFVSVSTEHGIYHPENGELWLRQELERLHKPDVRGEGYQRSAKQTYHRNYSSPEEIQASGEGIYKLLVFSFDDQKLSRAREKYEAKHKYAIVSSGSGNFEIMARNVSKGNALYHLASYLDIPLSEVMAIGDNYNDLSMFAVAGISVAMGNADQEIKDQCNRVTLTCAEDGVAHAIYHELGKK</sequence>
<evidence type="ECO:0000313" key="2">
    <source>
        <dbReference type="EMBL" id="XCJ15709.1"/>
    </source>
</evidence>
<evidence type="ECO:0000256" key="1">
    <source>
        <dbReference type="SAM" id="MobiDB-lite"/>
    </source>
</evidence>
<dbReference type="GO" id="GO:0016791">
    <property type="term" value="F:phosphatase activity"/>
    <property type="evidence" value="ECO:0007669"/>
    <property type="project" value="UniProtKB-ARBA"/>
</dbReference>
<dbReference type="Gene3D" id="3.40.50.1000">
    <property type="entry name" value="HAD superfamily/HAD-like"/>
    <property type="match status" value="1"/>
</dbReference>
<feature type="region of interest" description="Disordered" evidence="1">
    <location>
        <begin position="132"/>
        <end position="151"/>
    </location>
</feature>
<feature type="compositionally biased region" description="Polar residues" evidence="1">
    <location>
        <begin position="140"/>
        <end position="151"/>
    </location>
</feature>
<organism evidence="2">
    <name type="scientific">Sporolactobacillus sp. Y61</name>
    <dbReference type="NCBI Taxonomy" id="3160863"/>
    <lineage>
        <taxon>Bacteria</taxon>
        <taxon>Bacillati</taxon>
        <taxon>Bacillota</taxon>
        <taxon>Bacilli</taxon>
        <taxon>Bacillales</taxon>
        <taxon>Sporolactobacillaceae</taxon>
        <taxon>Sporolactobacillus</taxon>
    </lineage>
</organism>
<dbReference type="PANTHER" id="PTHR10000:SF55">
    <property type="entry name" value="5-AMINO-6-(5-PHOSPHO-D-RIBITYLAMINO)URACIL PHOSPHATASE YCSE"/>
    <property type="match status" value="1"/>
</dbReference>
<dbReference type="PANTHER" id="PTHR10000">
    <property type="entry name" value="PHOSPHOSERINE PHOSPHATASE"/>
    <property type="match status" value="1"/>
</dbReference>
<dbReference type="InterPro" id="IPR023214">
    <property type="entry name" value="HAD_sf"/>
</dbReference>
<dbReference type="GO" id="GO:0000287">
    <property type="term" value="F:magnesium ion binding"/>
    <property type="evidence" value="ECO:0007669"/>
    <property type="project" value="TreeGrafter"/>
</dbReference>
<dbReference type="Gene3D" id="3.30.1240.10">
    <property type="match status" value="1"/>
</dbReference>
<dbReference type="RefSeq" id="WP_353947506.1">
    <property type="nucleotide sequence ID" value="NZ_CP159510.1"/>
</dbReference>
<keyword evidence="2" id="KW-0378">Hydrolase</keyword>
<dbReference type="InterPro" id="IPR036412">
    <property type="entry name" value="HAD-like_sf"/>
</dbReference>
<reference evidence="2" key="1">
    <citation type="submission" date="2024-06" db="EMBL/GenBank/DDBJ databases">
        <authorList>
            <person name="Fan A."/>
            <person name="Zhang F.Y."/>
            <person name="Zhang L."/>
        </authorList>
    </citation>
    <scope>NUCLEOTIDE SEQUENCE</scope>
    <source>
        <strain evidence="2">Y61</strain>
    </source>
</reference>
<dbReference type="EC" id="3.1.3.-" evidence="2"/>
<dbReference type="EMBL" id="CP159510">
    <property type="protein sequence ID" value="XCJ15709.1"/>
    <property type="molecule type" value="Genomic_DNA"/>
</dbReference>
<dbReference type="SFLD" id="SFLDG01140">
    <property type="entry name" value="C2.B:_Phosphomannomutase_and_P"/>
    <property type="match status" value="1"/>
</dbReference>
<dbReference type="GO" id="GO:0005829">
    <property type="term" value="C:cytosol"/>
    <property type="evidence" value="ECO:0007669"/>
    <property type="project" value="TreeGrafter"/>
</dbReference>